<dbReference type="RefSeq" id="WP_187254997.1">
    <property type="nucleotide sequence ID" value="NZ_JBHULF010000006.1"/>
</dbReference>
<feature type="domain" description="DUF2147" evidence="1">
    <location>
        <begin position="29"/>
        <end position="147"/>
    </location>
</feature>
<dbReference type="PANTHER" id="PTHR36919:SF2">
    <property type="entry name" value="BLL6627 PROTEIN"/>
    <property type="match status" value="1"/>
</dbReference>
<gene>
    <name evidence="2" type="ORF">BC349_01565</name>
</gene>
<protein>
    <recommendedName>
        <fullName evidence="1">DUF2147 domain-containing protein</fullName>
    </recommendedName>
</protein>
<evidence type="ECO:0000313" key="3">
    <source>
        <dbReference type="Proteomes" id="UP000765802"/>
    </source>
</evidence>
<dbReference type="Proteomes" id="UP000765802">
    <property type="component" value="Unassembled WGS sequence"/>
</dbReference>
<accession>A0ABR7M4H2</accession>
<organism evidence="2 3">
    <name type="scientific">Flavihumibacter stibioxidans</name>
    <dbReference type="NCBI Taxonomy" id="1834163"/>
    <lineage>
        <taxon>Bacteria</taxon>
        <taxon>Pseudomonadati</taxon>
        <taxon>Bacteroidota</taxon>
        <taxon>Chitinophagia</taxon>
        <taxon>Chitinophagales</taxon>
        <taxon>Chitinophagaceae</taxon>
        <taxon>Flavihumibacter</taxon>
    </lineage>
</organism>
<sequence>MKYVALAAIIVSMTSFKTPKQYNADKIVGKWLANEDKNVIVQIYKSGNEYKAKIVWFDDSDDKARPMATRCDSKNPDKSLRNRKLLGLEVLTGLTYNADEEEWQGGHIYDPSSGKEYAAKAWLTTEGMLKVRGYWHFEIFGQNMCFTKTN</sequence>
<dbReference type="EMBL" id="MBUA01000001">
    <property type="protein sequence ID" value="MBC6489640.1"/>
    <property type="molecule type" value="Genomic_DNA"/>
</dbReference>
<dbReference type="PANTHER" id="PTHR36919">
    <property type="entry name" value="BLR1215 PROTEIN"/>
    <property type="match status" value="1"/>
</dbReference>
<evidence type="ECO:0000313" key="2">
    <source>
        <dbReference type="EMBL" id="MBC6489640.1"/>
    </source>
</evidence>
<name>A0ABR7M4H2_9BACT</name>
<dbReference type="Gene3D" id="2.40.128.520">
    <property type="match status" value="1"/>
</dbReference>
<dbReference type="InterPro" id="IPR019223">
    <property type="entry name" value="DUF2147"/>
</dbReference>
<keyword evidence="3" id="KW-1185">Reference proteome</keyword>
<dbReference type="Pfam" id="PF09917">
    <property type="entry name" value="DUF2147"/>
    <property type="match status" value="1"/>
</dbReference>
<proteinExistence type="predicted"/>
<evidence type="ECO:0000259" key="1">
    <source>
        <dbReference type="Pfam" id="PF09917"/>
    </source>
</evidence>
<comment type="caution">
    <text evidence="2">The sequence shown here is derived from an EMBL/GenBank/DDBJ whole genome shotgun (WGS) entry which is preliminary data.</text>
</comment>
<reference evidence="2 3" key="1">
    <citation type="submission" date="2016-07" db="EMBL/GenBank/DDBJ databases">
        <title>Genome analysis of Flavihumibacter stibioxidans YS-17.</title>
        <authorList>
            <person name="Shi K."/>
            <person name="Han Y."/>
            <person name="Wang G."/>
        </authorList>
    </citation>
    <scope>NUCLEOTIDE SEQUENCE [LARGE SCALE GENOMIC DNA]</scope>
    <source>
        <strain evidence="2 3">YS-17</strain>
    </source>
</reference>